<gene>
    <name evidence="3" type="ORF">GEV33_015568</name>
    <name evidence="2" type="ORF">GEV33_015574</name>
</gene>
<dbReference type="EMBL" id="JABDTM020031053">
    <property type="protein sequence ID" value="KAH0807223.1"/>
    <property type="molecule type" value="Genomic_DNA"/>
</dbReference>
<comment type="caution">
    <text evidence="2">The sequence shown here is derived from an EMBL/GenBank/DDBJ whole genome shotgun (WGS) entry which is preliminary data.</text>
</comment>
<keyword evidence="4" id="KW-1185">Reference proteome</keyword>
<protein>
    <recommendedName>
        <fullName evidence="5">Retrotransposon gag domain-containing protein</fullName>
    </recommendedName>
</protein>
<dbReference type="PANTHER" id="PTHR33198:SF20">
    <property type="entry name" value="RETROTRANSPOSON GAG DOMAIN-CONTAINING PROTEIN"/>
    <property type="match status" value="1"/>
</dbReference>
<dbReference type="PANTHER" id="PTHR33198">
    <property type="entry name" value="ANK_REP_REGION DOMAIN-CONTAINING PROTEIN-RELATED"/>
    <property type="match status" value="1"/>
</dbReference>
<organism evidence="2 4">
    <name type="scientific">Tenebrio molitor</name>
    <name type="common">Yellow mealworm beetle</name>
    <dbReference type="NCBI Taxonomy" id="7067"/>
    <lineage>
        <taxon>Eukaryota</taxon>
        <taxon>Metazoa</taxon>
        <taxon>Ecdysozoa</taxon>
        <taxon>Arthropoda</taxon>
        <taxon>Hexapoda</taxon>
        <taxon>Insecta</taxon>
        <taxon>Pterygota</taxon>
        <taxon>Neoptera</taxon>
        <taxon>Endopterygota</taxon>
        <taxon>Coleoptera</taxon>
        <taxon>Polyphaga</taxon>
        <taxon>Cucujiformia</taxon>
        <taxon>Tenebrionidae</taxon>
        <taxon>Tenebrio</taxon>
    </lineage>
</organism>
<feature type="compositionally biased region" description="Polar residues" evidence="1">
    <location>
        <begin position="216"/>
        <end position="231"/>
    </location>
</feature>
<reference evidence="2" key="2">
    <citation type="submission" date="2021-08" db="EMBL/GenBank/DDBJ databases">
        <authorList>
            <person name="Eriksson T."/>
        </authorList>
    </citation>
    <scope>NUCLEOTIDE SEQUENCE</scope>
    <source>
        <strain evidence="2">Stoneville</strain>
        <tissue evidence="2">Whole head</tissue>
    </source>
</reference>
<feature type="compositionally biased region" description="Basic and acidic residues" evidence="1">
    <location>
        <begin position="194"/>
        <end position="206"/>
    </location>
</feature>
<sequence length="270" mass="30711">MELFCAKVENSSASNKGEKKTEEYKGAALLNCIGDKALKIYNTFKFESDKEKASFGSIQAKFTGYFAPTIDVTYERYIFFSKDMREAESVDEYVTQLKQLSENCEFGTLSDSLIKDGLVLGIKDKNVKDRLLRTKNLDLVKAVEICKAAEITNKQMEILCTTSGRRTDEFQSVMGVRKTEDGQKRVQRQGTASGRDRDAKREEASSRQRGAHFRNHQQTQISSSNFNADNKQSFYANTNKYNTLTNREKNCRQGRFAVETRQSRGGQRIS</sequence>
<dbReference type="Proteomes" id="UP000719412">
    <property type="component" value="Unassembled WGS sequence"/>
</dbReference>
<evidence type="ECO:0000256" key="1">
    <source>
        <dbReference type="SAM" id="MobiDB-lite"/>
    </source>
</evidence>
<name>A0A8J6L5T4_TENMO</name>
<evidence type="ECO:0000313" key="3">
    <source>
        <dbReference type="EMBL" id="KAH0807223.1"/>
    </source>
</evidence>
<dbReference type="EMBL" id="JABDTM020031062">
    <property type="protein sequence ID" value="KAH0807217.1"/>
    <property type="molecule type" value="Genomic_DNA"/>
</dbReference>
<dbReference type="AlphaFoldDB" id="A0A8J6L5T4"/>
<evidence type="ECO:0000313" key="2">
    <source>
        <dbReference type="EMBL" id="KAH0807217.1"/>
    </source>
</evidence>
<reference evidence="2" key="1">
    <citation type="journal article" date="2020" name="J Insects Food Feed">
        <title>The yellow mealworm (Tenebrio molitor) genome: a resource for the emerging insects as food and feed industry.</title>
        <authorList>
            <person name="Eriksson T."/>
            <person name="Andere A."/>
            <person name="Kelstrup H."/>
            <person name="Emery V."/>
            <person name="Picard C."/>
        </authorList>
    </citation>
    <scope>NUCLEOTIDE SEQUENCE</scope>
    <source>
        <strain evidence="2">Stoneville</strain>
        <tissue evidence="2">Whole head</tissue>
    </source>
</reference>
<proteinExistence type="predicted"/>
<feature type="region of interest" description="Disordered" evidence="1">
    <location>
        <begin position="175"/>
        <end position="231"/>
    </location>
</feature>
<evidence type="ECO:0008006" key="5">
    <source>
        <dbReference type="Google" id="ProtNLM"/>
    </source>
</evidence>
<accession>A0A8J6L5T4</accession>
<evidence type="ECO:0000313" key="4">
    <source>
        <dbReference type="Proteomes" id="UP000719412"/>
    </source>
</evidence>